<evidence type="ECO:0000256" key="2">
    <source>
        <dbReference type="ARBA" id="ARBA00023002"/>
    </source>
</evidence>
<dbReference type="AlphaFoldDB" id="A0A2H0W1Q9"/>
<dbReference type="PANTHER" id="PTHR42760:SF133">
    <property type="entry name" value="3-OXOACYL-[ACYL-CARRIER-PROTEIN] REDUCTASE"/>
    <property type="match status" value="1"/>
</dbReference>
<sequence length="263" mass="28379">MNHLKELFDLSGKVAIVTGGLGMLGSEYTQTLVRAGAKVAIFDKQQMVSGHALSSLIESGAVLNIKVDITKRKEVESALASVIDTFGLPQILINNAAIDFPPINGGGENFENYPIEKWNDTLAVNLTGMFICCQVVGAKMAENNDGSIINISSIYGLLSPDQRIYKDFVKPAAYSVTKSGVLNLTRYLATYWASKNVRVNTLTLGGVGSGQDQEFINKYSDKTPLGRMAKKDDYNGAILFLSSNASSYMTGSNLVIDGGWSAW</sequence>
<accession>A0A2H0W1Q9</accession>
<name>A0A2H0W1Q9_9BACT</name>
<dbReference type="PRINTS" id="PR00080">
    <property type="entry name" value="SDRFAMILY"/>
</dbReference>
<dbReference type="Gene3D" id="3.40.50.720">
    <property type="entry name" value="NAD(P)-binding Rossmann-like Domain"/>
    <property type="match status" value="1"/>
</dbReference>
<dbReference type="SUPFAM" id="SSF51735">
    <property type="entry name" value="NAD(P)-binding Rossmann-fold domains"/>
    <property type="match status" value="1"/>
</dbReference>
<gene>
    <name evidence="3" type="ORF">COT81_01880</name>
</gene>
<dbReference type="PANTHER" id="PTHR42760">
    <property type="entry name" value="SHORT-CHAIN DEHYDROGENASES/REDUCTASES FAMILY MEMBER"/>
    <property type="match status" value="1"/>
</dbReference>
<reference evidence="4" key="1">
    <citation type="submission" date="2017-09" db="EMBL/GenBank/DDBJ databases">
        <title>Depth-based differentiation of microbial function through sediment-hosted aquifers and enrichment of novel symbionts in the deep terrestrial subsurface.</title>
        <authorList>
            <person name="Probst A.J."/>
            <person name="Ladd B."/>
            <person name="Jarett J.K."/>
            <person name="Geller-Mcgrath D.E."/>
            <person name="Sieber C.M.K."/>
            <person name="Emerson J.B."/>
            <person name="Anantharaman K."/>
            <person name="Thomas B.C."/>
            <person name="Malmstrom R."/>
            <person name="Stieglmeier M."/>
            <person name="Klingl A."/>
            <person name="Woyke T."/>
            <person name="Ryan C.M."/>
            <person name="Banfield J.F."/>
        </authorList>
    </citation>
    <scope>NUCLEOTIDE SEQUENCE [LARGE SCALE GENOMIC DNA]</scope>
</reference>
<proteinExistence type="inferred from homology"/>
<dbReference type="EMBL" id="PEZZ01000012">
    <property type="protein sequence ID" value="PIS05288.1"/>
    <property type="molecule type" value="Genomic_DNA"/>
</dbReference>
<dbReference type="InterPro" id="IPR036291">
    <property type="entry name" value="NAD(P)-bd_dom_sf"/>
</dbReference>
<dbReference type="GO" id="GO:0016616">
    <property type="term" value="F:oxidoreductase activity, acting on the CH-OH group of donors, NAD or NADP as acceptor"/>
    <property type="evidence" value="ECO:0007669"/>
    <property type="project" value="TreeGrafter"/>
</dbReference>
<dbReference type="FunFam" id="3.40.50.720:FF:000084">
    <property type="entry name" value="Short-chain dehydrogenase reductase"/>
    <property type="match status" value="1"/>
</dbReference>
<dbReference type="PRINTS" id="PR00081">
    <property type="entry name" value="GDHRDH"/>
</dbReference>
<comment type="caution">
    <text evidence="3">The sequence shown here is derived from an EMBL/GenBank/DDBJ whole genome shotgun (WGS) entry which is preliminary data.</text>
</comment>
<dbReference type="InterPro" id="IPR002347">
    <property type="entry name" value="SDR_fam"/>
</dbReference>
<evidence type="ECO:0000313" key="4">
    <source>
        <dbReference type="Proteomes" id="UP000230935"/>
    </source>
</evidence>
<evidence type="ECO:0000313" key="3">
    <source>
        <dbReference type="EMBL" id="PIS05288.1"/>
    </source>
</evidence>
<evidence type="ECO:0000256" key="1">
    <source>
        <dbReference type="ARBA" id="ARBA00006484"/>
    </source>
</evidence>
<dbReference type="Pfam" id="PF13561">
    <property type="entry name" value="adh_short_C2"/>
    <property type="match status" value="1"/>
</dbReference>
<comment type="similarity">
    <text evidence="1">Belongs to the short-chain dehydrogenases/reductases (SDR) family.</text>
</comment>
<organism evidence="3 4">
    <name type="scientific">Candidatus Buchananbacteria bacterium CG10_big_fil_rev_8_21_14_0_10_42_9</name>
    <dbReference type="NCBI Taxonomy" id="1974526"/>
    <lineage>
        <taxon>Bacteria</taxon>
        <taxon>Candidatus Buchananiibacteriota</taxon>
    </lineage>
</organism>
<protein>
    <submittedName>
        <fullName evidence="3">Short-chain dehydrogenase</fullName>
    </submittedName>
</protein>
<dbReference type="Proteomes" id="UP000230935">
    <property type="component" value="Unassembled WGS sequence"/>
</dbReference>
<keyword evidence="2" id="KW-0560">Oxidoreductase</keyword>